<name>A0AA38P9F3_9AGAR</name>
<dbReference type="EMBL" id="MU806181">
    <property type="protein sequence ID" value="KAJ3838476.1"/>
    <property type="molecule type" value="Genomic_DNA"/>
</dbReference>
<accession>A0AA38P9F3</accession>
<evidence type="ECO:0000313" key="2">
    <source>
        <dbReference type="EMBL" id="KAJ3838476.1"/>
    </source>
</evidence>
<organism evidence="2 3">
    <name type="scientific">Lentinula raphanica</name>
    <dbReference type="NCBI Taxonomy" id="153919"/>
    <lineage>
        <taxon>Eukaryota</taxon>
        <taxon>Fungi</taxon>
        <taxon>Dikarya</taxon>
        <taxon>Basidiomycota</taxon>
        <taxon>Agaricomycotina</taxon>
        <taxon>Agaricomycetes</taxon>
        <taxon>Agaricomycetidae</taxon>
        <taxon>Agaricales</taxon>
        <taxon>Marasmiineae</taxon>
        <taxon>Omphalotaceae</taxon>
        <taxon>Lentinula</taxon>
    </lineage>
</organism>
<sequence length="525" mass="59328">MATSDLEKLCSIVSSLGGPTYTRNELEGATQTAPGKALIEWIAAQFPLEDGKDDDEYLQRALLSRIALEDDVCHVSSACSKTYADRKTDLSTYIPPSRQSLRMTLIDNNAYTLEQEVLLLQHRLQQAESVTQQLQKTTHAITAELNSIRGDTVKKQEELESLSLKEDAVIAGTFSKFFRLMKSWQENLHLDVTSDHLAKSLDVRNQITQDVSAQLSAIETWKDVHQLPTSAAHLAIEALRLQRVLGLDQDDNTTGKTTIYYLPRRNQLIQLALENEESHRAPLDIERELKLAWNMDQLAILEARIAVLDEGLSQFHQSVLPPLEGIHTHLAEHQTFFQDSQAILDKFLQEIQEIDFAIHEANRRASTSSQKRCTDKSNHQRRESALKDDLKTAFKNLESLRLSDMPPLVLLDQEDVLSELRALKAKEKVVHDQEEKRCSSLPTALNSLMAMHDAVLNATYAHSELNTSPPFQLSPSVTRLQGDAKAQGDALMAESQRLQKSLRIVDDDRKRRKIKSFVERWNAVS</sequence>
<evidence type="ECO:0000256" key="1">
    <source>
        <dbReference type="SAM" id="MobiDB-lite"/>
    </source>
</evidence>
<gene>
    <name evidence="2" type="ORF">F5878DRAFT_682094</name>
</gene>
<comment type="caution">
    <text evidence="2">The sequence shown here is derived from an EMBL/GenBank/DDBJ whole genome shotgun (WGS) entry which is preliminary data.</text>
</comment>
<dbReference type="Proteomes" id="UP001163846">
    <property type="component" value="Unassembled WGS sequence"/>
</dbReference>
<keyword evidence="3" id="KW-1185">Reference proteome</keyword>
<evidence type="ECO:0000313" key="3">
    <source>
        <dbReference type="Proteomes" id="UP001163846"/>
    </source>
</evidence>
<protein>
    <submittedName>
        <fullName evidence="2">Uncharacterized protein</fullName>
    </submittedName>
</protein>
<feature type="region of interest" description="Disordered" evidence="1">
    <location>
        <begin position="365"/>
        <end position="384"/>
    </location>
</feature>
<feature type="compositionally biased region" description="Basic and acidic residues" evidence="1">
    <location>
        <begin position="372"/>
        <end position="384"/>
    </location>
</feature>
<proteinExistence type="predicted"/>
<reference evidence="2" key="1">
    <citation type="submission" date="2022-08" db="EMBL/GenBank/DDBJ databases">
        <authorList>
            <consortium name="DOE Joint Genome Institute"/>
            <person name="Min B."/>
            <person name="Riley R."/>
            <person name="Sierra-Patev S."/>
            <person name="Naranjo-Ortiz M."/>
            <person name="Looney B."/>
            <person name="Konkel Z."/>
            <person name="Slot J.C."/>
            <person name="Sakamoto Y."/>
            <person name="Steenwyk J.L."/>
            <person name="Rokas A."/>
            <person name="Carro J."/>
            <person name="Camarero S."/>
            <person name="Ferreira P."/>
            <person name="Molpeceres G."/>
            <person name="Ruiz-Duenas F.J."/>
            <person name="Serrano A."/>
            <person name="Henrissat B."/>
            <person name="Drula E."/>
            <person name="Hughes K.W."/>
            <person name="Mata J.L."/>
            <person name="Ishikawa N.K."/>
            <person name="Vargas-Isla R."/>
            <person name="Ushijima S."/>
            <person name="Smith C.A."/>
            <person name="Ahrendt S."/>
            <person name="Andreopoulos W."/>
            <person name="He G."/>
            <person name="Labutti K."/>
            <person name="Lipzen A."/>
            <person name="Ng V."/>
            <person name="Sandor L."/>
            <person name="Barry K."/>
            <person name="Martinez A.T."/>
            <person name="Xiao Y."/>
            <person name="Gibbons J.G."/>
            <person name="Terashima K."/>
            <person name="Hibbett D.S."/>
            <person name="Grigoriev I.V."/>
        </authorList>
    </citation>
    <scope>NUCLEOTIDE SEQUENCE</scope>
    <source>
        <strain evidence="2">TFB9207</strain>
    </source>
</reference>
<dbReference type="AlphaFoldDB" id="A0AA38P9F3"/>